<proteinExistence type="predicted"/>
<dbReference type="EMBL" id="LR031573">
    <property type="protein sequence ID" value="VDC87822.1"/>
    <property type="molecule type" value="Genomic_DNA"/>
</dbReference>
<organism evidence="3 4">
    <name type="scientific">Brassica campestris</name>
    <name type="common">Field mustard</name>
    <dbReference type="NCBI Taxonomy" id="3711"/>
    <lineage>
        <taxon>Eukaryota</taxon>
        <taxon>Viridiplantae</taxon>
        <taxon>Streptophyta</taxon>
        <taxon>Embryophyta</taxon>
        <taxon>Tracheophyta</taxon>
        <taxon>Spermatophyta</taxon>
        <taxon>Magnoliopsida</taxon>
        <taxon>eudicotyledons</taxon>
        <taxon>Gunneridae</taxon>
        <taxon>Pentapetalae</taxon>
        <taxon>rosids</taxon>
        <taxon>malvids</taxon>
        <taxon>Brassicales</taxon>
        <taxon>Brassicaceae</taxon>
        <taxon>Brassiceae</taxon>
        <taxon>Brassica</taxon>
    </lineage>
</organism>
<evidence type="ECO:0000313" key="2">
    <source>
        <dbReference type="EMBL" id="VDC87822.1"/>
    </source>
</evidence>
<feature type="compositionally biased region" description="Basic and acidic residues" evidence="1">
    <location>
        <begin position="50"/>
        <end position="71"/>
    </location>
</feature>
<name>M4EYT6_BRACM</name>
<dbReference type="AlphaFoldDB" id="M4EYT6"/>
<dbReference type="Proteomes" id="UP000011750">
    <property type="component" value="Chromosome A02"/>
</dbReference>
<accession>A0A3P6A652</accession>
<reference evidence="2" key="3">
    <citation type="submission" date="2018-11" db="EMBL/GenBank/DDBJ databases">
        <authorList>
            <consortium name="Genoscope - CEA"/>
            <person name="William W."/>
        </authorList>
    </citation>
    <scope>NUCLEOTIDE SEQUENCE</scope>
</reference>
<dbReference type="InParanoid" id="M4EYT6"/>
<reference evidence="4" key="2">
    <citation type="journal article" date="2018" name="Hortic Res">
        <title>Improved Brassica rapa reference genome by single-molecule sequencing and chromosome conformation capture technologies.</title>
        <authorList>
            <person name="Zhang L."/>
            <person name="Cai X."/>
            <person name="Wu J."/>
            <person name="Liu M."/>
            <person name="Grob S."/>
            <person name="Cheng F."/>
            <person name="Liang J."/>
            <person name="Cai C."/>
            <person name="Liu Z."/>
            <person name="Liu B."/>
            <person name="Wang F."/>
            <person name="Li S."/>
            <person name="Liu F."/>
            <person name="Li X."/>
            <person name="Cheng L."/>
            <person name="Yang W."/>
            <person name="Li M.H."/>
            <person name="Grossniklaus U."/>
            <person name="Zheng H."/>
            <person name="Wang X."/>
        </authorList>
    </citation>
    <scope>NUCLEOTIDE SEQUENCE [LARGE SCALE GENOMIC DNA]</scope>
    <source>
        <strain evidence="4">cv. Chiifu-401-42</strain>
    </source>
</reference>
<reference evidence="3" key="4">
    <citation type="submission" date="2023-03" db="UniProtKB">
        <authorList>
            <consortium name="EnsemblPlants"/>
        </authorList>
    </citation>
    <scope>IDENTIFICATION</scope>
    <source>
        <strain evidence="3">cv. Chiifu-401-42</strain>
    </source>
</reference>
<dbReference type="Gramene" id="Bra033978.1">
    <property type="protein sequence ID" value="Bra033978.1-P"/>
    <property type="gene ID" value="Bra033978"/>
</dbReference>
<dbReference type="HOGENOM" id="CLU_2577209_0_0_1"/>
<accession>M4EYT6</accession>
<evidence type="ECO:0000313" key="3">
    <source>
        <dbReference type="EnsemblPlants" id="Bra033978.1-P"/>
    </source>
</evidence>
<keyword evidence="4" id="KW-1185">Reference proteome</keyword>
<evidence type="ECO:0000313" key="4">
    <source>
        <dbReference type="Proteomes" id="UP000011750"/>
    </source>
</evidence>
<gene>
    <name evidence="2" type="ORF">BRAA02T06513Z</name>
</gene>
<reference evidence="4" key="1">
    <citation type="journal article" date="2011" name="Nat. Genet.">
        <title>The genome of the mesopolyploid crop species Brassica rapa.</title>
        <authorList>
            <consortium name="Brassica rapa Genome Sequencing Project Consortium"/>
            <person name="Wang X."/>
            <person name="Wang H."/>
            <person name="Wang J."/>
            <person name="Sun R."/>
            <person name="Wu J."/>
            <person name="Liu S."/>
            <person name="Bai Y."/>
            <person name="Mun J.H."/>
            <person name="Bancroft I."/>
            <person name="Cheng F."/>
            <person name="Huang S."/>
            <person name="Li X."/>
            <person name="Hua W."/>
            <person name="Wang J."/>
            <person name="Wang X."/>
            <person name="Freeling M."/>
            <person name="Pires J.C."/>
            <person name="Paterson A.H."/>
            <person name="Chalhoub B."/>
            <person name="Wang B."/>
            <person name="Hayward A."/>
            <person name="Sharpe A.G."/>
            <person name="Park B.S."/>
            <person name="Weisshaar B."/>
            <person name="Liu B."/>
            <person name="Li B."/>
            <person name="Liu B."/>
            <person name="Tong C."/>
            <person name="Song C."/>
            <person name="Duran C."/>
            <person name="Peng C."/>
            <person name="Geng C."/>
            <person name="Koh C."/>
            <person name="Lin C."/>
            <person name="Edwards D."/>
            <person name="Mu D."/>
            <person name="Shen D."/>
            <person name="Soumpourou E."/>
            <person name="Li F."/>
            <person name="Fraser F."/>
            <person name="Conant G."/>
            <person name="Lassalle G."/>
            <person name="King G.J."/>
            <person name="Bonnema G."/>
            <person name="Tang H."/>
            <person name="Wang H."/>
            <person name="Belcram H."/>
            <person name="Zhou H."/>
            <person name="Hirakawa H."/>
            <person name="Abe H."/>
            <person name="Guo H."/>
            <person name="Wang H."/>
            <person name="Jin H."/>
            <person name="Parkin I.A."/>
            <person name="Batley J."/>
            <person name="Kim J.S."/>
            <person name="Just J."/>
            <person name="Li J."/>
            <person name="Xu J."/>
            <person name="Deng J."/>
            <person name="Kim J.A."/>
            <person name="Li J."/>
            <person name="Yu J."/>
            <person name="Meng J."/>
            <person name="Wang J."/>
            <person name="Min J."/>
            <person name="Poulain J."/>
            <person name="Wang J."/>
            <person name="Hatakeyama K."/>
            <person name="Wu K."/>
            <person name="Wang L."/>
            <person name="Fang L."/>
            <person name="Trick M."/>
            <person name="Links M.G."/>
            <person name="Zhao M."/>
            <person name="Jin M."/>
            <person name="Ramchiary N."/>
            <person name="Drou N."/>
            <person name="Berkman P.J."/>
            <person name="Cai Q."/>
            <person name="Huang Q."/>
            <person name="Li R."/>
            <person name="Tabata S."/>
            <person name="Cheng S."/>
            <person name="Zhang S."/>
            <person name="Zhang S."/>
            <person name="Huang S."/>
            <person name="Sato S."/>
            <person name="Sun S."/>
            <person name="Kwon S.J."/>
            <person name="Choi S.R."/>
            <person name="Lee T.H."/>
            <person name="Fan W."/>
            <person name="Zhao X."/>
            <person name="Tan X."/>
            <person name="Xu X."/>
            <person name="Wang Y."/>
            <person name="Qiu Y."/>
            <person name="Yin Y."/>
            <person name="Li Y."/>
            <person name="Du Y."/>
            <person name="Liao Y."/>
            <person name="Lim Y."/>
            <person name="Narusaka Y."/>
            <person name="Wang Y."/>
            <person name="Wang Z."/>
            <person name="Li Z."/>
            <person name="Wang Z."/>
            <person name="Xiong Z."/>
            <person name="Zhang Z."/>
        </authorList>
    </citation>
    <scope>NUCLEOTIDE SEQUENCE [LARGE SCALE GENOMIC DNA]</scope>
    <source>
        <strain evidence="4">cv. Chiifu-401-42</strain>
    </source>
</reference>
<evidence type="ECO:0000256" key="1">
    <source>
        <dbReference type="SAM" id="MobiDB-lite"/>
    </source>
</evidence>
<feature type="region of interest" description="Disordered" evidence="1">
    <location>
        <begin position="50"/>
        <end position="81"/>
    </location>
</feature>
<dbReference type="EnsemblPlants" id="Bra033978.1">
    <property type="protein sequence ID" value="Bra033978.1-P"/>
    <property type="gene ID" value="Bra033978"/>
</dbReference>
<protein>
    <submittedName>
        <fullName evidence="2 3">Uncharacterized protein</fullName>
    </submittedName>
</protein>
<sequence>MTNSTTCEENERMLCGHCGVKTPIRREGNSGTVKSDVLCVHQLFMAEEGGRRAGEIQDLREPPSTEVRSTDTAKPNLPIGD</sequence>